<dbReference type="AlphaFoldDB" id="A0A078AFD1"/>
<feature type="compositionally biased region" description="Acidic residues" evidence="1">
    <location>
        <begin position="239"/>
        <end position="253"/>
    </location>
</feature>
<feature type="transmembrane region" description="Helical" evidence="2">
    <location>
        <begin position="163"/>
        <end position="188"/>
    </location>
</feature>
<evidence type="ECO:0000256" key="2">
    <source>
        <dbReference type="SAM" id="Phobius"/>
    </source>
</evidence>
<name>A0A078AFD1_STYLE</name>
<sequence>MRSMKDICEFFEKMEYLFVLKDQDDTLIVNNGNERRAFSFATSMVLFQWFEVFCETQLQQAPTLWRFEQSDLALYQWKDFMHPHIFKKAQFQQLETLAKVVARIEKSEKEELKSEEPLDTRQNSISDEESVIAGNLNWAVIKSHFNYCTDEPCGSCIEVKCSIAYLLLCTACLLLQTIFFLLQISYLLSYLYTRYSISQVAFCTQAGYLQNKPKYLTGLKRSLAYDDAQLPLKGILDNESGDDEEDEQDNEVDDEDEIKIIRVQNHTKKKYLRSNPHEEESQNQLPRGDFLFPQRLTHLHLKRAAIITVSSYDCLDIVLYQMLCRLLVHKLKKQYSLLIMYDNFDAKWFENDWEPSTQQLSDIFGQQTIFNVLKLSLLVSKACFGIVYKKNRSTQPLIALNELGKLFALISGRDGIIQKNKEQLYQFCIAQWIDTIEGFKATSGIAVVNSVKQFLDALQTKHGELTRLSQDITNSDCDNFGQIMGAIEIKPNCKSYDHNYGLFLLVKMRTIGPLKQNTKQLFINSLLQQLLFFYIVLSSQLKHLLMQAFHPQLKKKVLTTNSIMPCRVQLGWKICGSIKRVKFTDVKINDVAKEKTHLVQKLCLILHQRQSKSHQNQK</sequence>
<keyword evidence="2" id="KW-1133">Transmembrane helix</keyword>
<organism evidence="3 4">
    <name type="scientific">Stylonychia lemnae</name>
    <name type="common">Ciliate</name>
    <dbReference type="NCBI Taxonomy" id="5949"/>
    <lineage>
        <taxon>Eukaryota</taxon>
        <taxon>Sar</taxon>
        <taxon>Alveolata</taxon>
        <taxon>Ciliophora</taxon>
        <taxon>Intramacronucleata</taxon>
        <taxon>Spirotrichea</taxon>
        <taxon>Stichotrichia</taxon>
        <taxon>Sporadotrichida</taxon>
        <taxon>Oxytrichidae</taxon>
        <taxon>Stylonychinae</taxon>
        <taxon>Stylonychia</taxon>
    </lineage>
</organism>
<reference evidence="3 4" key="1">
    <citation type="submission" date="2014-06" db="EMBL/GenBank/DDBJ databases">
        <authorList>
            <person name="Swart Estienne"/>
        </authorList>
    </citation>
    <scope>NUCLEOTIDE SEQUENCE [LARGE SCALE GENOMIC DNA]</scope>
    <source>
        <strain evidence="3 4">130c</strain>
    </source>
</reference>
<keyword evidence="2" id="KW-0812">Transmembrane</keyword>
<accession>A0A078AFD1</accession>
<keyword evidence="4" id="KW-1185">Reference proteome</keyword>
<keyword evidence="2" id="KW-0472">Membrane</keyword>
<protein>
    <submittedName>
        <fullName evidence="3">Uncharacterized protein</fullName>
    </submittedName>
</protein>
<proteinExistence type="predicted"/>
<evidence type="ECO:0000256" key="1">
    <source>
        <dbReference type="SAM" id="MobiDB-lite"/>
    </source>
</evidence>
<dbReference type="Proteomes" id="UP000039865">
    <property type="component" value="Unassembled WGS sequence"/>
</dbReference>
<evidence type="ECO:0000313" key="4">
    <source>
        <dbReference type="Proteomes" id="UP000039865"/>
    </source>
</evidence>
<gene>
    <name evidence="3" type="primary">Contig5283.g245</name>
    <name evidence="3" type="ORF">STYLEM_9960</name>
</gene>
<dbReference type="InParanoid" id="A0A078AFD1"/>
<evidence type="ECO:0000313" key="3">
    <source>
        <dbReference type="EMBL" id="CDW80954.1"/>
    </source>
</evidence>
<dbReference type="EMBL" id="CCKQ01009466">
    <property type="protein sequence ID" value="CDW80954.1"/>
    <property type="molecule type" value="Genomic_DNA"/>
</dbReference>
<feature type="region of interest" description="Disordered" evidence="1">
    <location>
        <begin position="234"/>
        <end position="253"/>
    </location>
</feature>